<protein>
    <submittedName>
        <fullName evidence="1">Uncharacterized protein</fullName>
    </submittedName>
</protein>
<dbReference type="AlphaFoldDB" id="A0A2T1D214"/>
<gene>
    <name evidence="1" type="ORF">C7B65_26305</name>
</gene>
<dbReference type="Proteomes" id="UP000238634">
    <property type="component" value="Unassembled WGS sequence"/>
</dbReference>
<reference evidence="1 2" key="1">
    <citation type="submission" date="2018-02" db="EMBL/GenBank/DDBJ databases">
        <authorList>
            <person name="Cohen D.B."/>
            <person name="Kent A.D."/>
        </authorList>
    </citation>
    <scope>NUCLEOTIDE SEQUENCE [LARGE SCALE GENOMIC DNA]</scope>
    <source>
        <strain evidence="1 2">ULC007</strain>
    </source>
</reference>
<accession>A0A2T1D214</accession>
<keyword evidence="2" id="KW-1185">Reference proteome</keyword>
<dbReference type="EMBL" id="PVWG01000086">
    <property type="protein sequence ID" value="PSB14528.1"/>
    <property type="molecule type" value="Genomic_DNA"/>
</dbReference>
<proteinExistence type="predicted"/>
<reference evidence="1 2" key="2">
    <citation type="submission" date="2018-03" db="EMBL/GenBank/DDBJ databases">
        <title>The ancient ancestry and fast evolution of plastids.</title>
        <authorList>
            <person name="Moore K.R."/>
            <person name="Magnabosco C."/>
            <person name="Momper L."/>
            <person name="Gold D.A."/>
            <person name="Bosak T."/>
            <person name="Fournier G.P."/>
        </authorList>
    </citation>
    <scope>NUCLEOTIDE SEQUENCE [LARGE SCALE GENOMIC DNA]</scope>
    <source>
        <strain evidence="1 2">ULC007</strain>
    </source>
</reference>
<sequence>MELIEQRASEAGEDKSRIVIDSLRYALNITDLPSDAIVGRSKILELLSRIETLEKKQKATIEKLMSA</sequence>
<comment type="caution">
    <text evidence="1">The sequence shown here is derived from an EMBL/GenBank/DDBJ whole genome shotgun (WGS) entry which is preliminary data.</text>
</comment>
<name>A0A2T1D214_9CYAN</name>
<evidence type="ECO:0000313" key="1">
    <source>
        <dbReference type="EMBL" id="PSB14528.1"/>
    </source>
</evidence>
<organism evidence="1 2">
    <name type="scientific">Phormidesmis priestleyi ULC007</name>
    <dbReference type="NCBI Taxonomy" id="1920490"/>
    <lineage>
        <taxon>Bacteria</taxon>
        <taxon>Bacillati</taxon>
        <taxon>Cyanobacteriota</taxon>
        <taxon>Cyanophyceae</taxon>
        <taxon>Leptolyngbyales</taxon>
        <taxon>Leptolyngbyaceae</taxon>
        <taxon>Phormidesmis</taxon>
    </lineage>
</organism>
<evidence type="ECO:0000313" key="2">
    <source>
        <dbReference type="Proteomes" id="UP000238634"/>
    </source>
</evidence>